<proteinExistence type="predicted"/>
<accession>A0A2I1HSP1</accession>
<dbReference type="Proteomes" id="UP000234323">
    <property type="component" value="Unassembled WGS sequence"/>
</dbReference>
<comment type="caution">
    <text evidence="2">The sequence shown here is derived from an EMBL/GenBank/DDBJ whole genome shotgun (WGS) entry which is preliminary data.</text>
</comment>
<evidence type="ECO:0000313" key="3">
    <source>
        <dbReference type="Proteomes" id="UP000234323"/>
    </source>
</evidence>
<keyword evidence="1" id="KW-1133">Transmembrane helix</keyword>
<feature type="transmembrane region" description="Helical" evidence="1">
    <location>
        <begin position="67"/>
        <end position="86"/>
    </location>
</feature>
<keyword evidence="1" id="KW-0472">Membrane</keyword>
<name>A0A2I1HSP1_9GLOM</name>
<organism evidence="2 3">
    <name type="scientific">Rhizophagus irregularis</name>
    <dbReference type="NCBI Taxonomy" id="588596"/>
    <lineage>
        <taxon>Eukaryota</taxon>
        <taxon>Fungi</taxon>
        <taxon>Fungi incertae sedis</taxon>
        <taxon>Mucoromycota</taxon>
        <taxon>Glomeromycotina</taxon>
        <taxon>Glomeromycetes</taxon>
        <taxon>Glomerales</taxon>
        <taxon>Glomeraceae</taxon>
        <taxon>Rhizophagus</taxon>
    </lineage>
</organism>
<reference evidence="2 3" key="1">
    <citation type="submission" date="2015-10" db="EMBL/GenBank/DDBJ databases">
        <title>Genome analyses suggest a sexual origin of heterokaryosis in a supposedly ancient asexual fungus.</title>
        <authorList>
            <person name="Ropars J."/>
            <person name="Sedzielewska K."/>
            <person name="Noel J."/>
            <person name="Charron P."/>
            <person name="Farinelli L."/>
            <person name="Marton T."/>
            <person name="Kruger M."/>
            <person name="Pelin A."/>
            <person name="Brachmann A."/>
            <person name="Corradi N."/>
        </authorList>
    </citation>
    <scope>NUCLEOTIDE SEQUENCE [LARGE SCALE GENOMIC DNA]</scope>
    <source>
        <strain evidence="2 3">A4</strain>
    </source>
</reference>
<evidence type="ECO:0000256" key="1">
    <source>
        <dbReference type="SAM" id="Phobius"/>
    </source>
</evidence>
<protein>
    <submittedName>
        <fullName evidence="2">Uncharacterized protein</fullName>
    </submittedName>
</protein>
<gene>
    <name evidence="2" type="ORF">RhiirA4_551047</name>
</gene>
<dbReference type="AlphaFoldDB" id="A0A2I1HSP1"/>
<keyword evidence="3" id="KW-1185">Reference proteome</keyword>
<sequence length="91" mass="11538">MPFRPVPDLFYTPFRLFRTFFRHHFRPVPDLFYMPFGLFWTFFRCHFRLFRTFFRRHFGLSRPFLDAIWTVSTSILWISVLDSWMLDRYRL</sequence>
<feature type="transmembrane region" description="Helical" evidence="1">
    <location>
        <begin position="31"/>
        <end position="47"/>
    </location>
</feature>
<evidence type="ECO:0000313" key="2">
    <source>
        <dbReference type="EMBL" id="PKY61823.1"/>
    </source>
</evidence>
<keyword evidence="1" id="KW-0812">Transmembrane</keyword>
<dbReference type="EMBL" id="LLXI01005936">
    <property type="protein sequence ID" value="PKY61823.1"/>
    <property type="molecule type" value="Genomic_DNA"/>
</dbReference>